<feature type="compositionally biased region" description="Polar residues" evidence="9">
    <location>
        <begin position="381"/>
        <end position="394"/>
    </location>
</feature>
<comment type="subcellular location">
    <subcellularLocation>
        <location evidence="1">Cell membrane</location>
    </subcellularLocation>
</comment>
<sequence length="434" mass="49850">AVKAVIRKTNELIVENKIAEDFTKDFTLIDYKKLLDDEVMLPYFPEKVVNVTVTIGKNAVLKCKVDNLNNYKVAWVRVDTQTILTIHNNVITRNPRISLSRPTSNQWFLHIQRVQPTDRGWYMCQINTDPMIHRSGYVEVVVPPKIRTKEDQTDLVHREGENVTLECKASGHPPPLIVWRREDSENIMMMDGKKVNVIESSLLRLQKLSRLHMGNYLCVASNGIEPSASRKYRIRVQFPPMFWIPSQLEGAYVGQDATLECHSEAYPNSINYWVKNDGTMLISGDKYETLIVDSGYKVYMKLTIKNISKEDYLEYKCVAKNSLGGSDGSITLYEISSPTRQTTATHLSLITTSPTPESRRRNNQKSRRKERLRPKKKHRQTSSTSEPLPTDNSTLFHINNNLDKRRYHHALGKGFSLNVSNLLIKLLLSIIFFP</sequence>
<dbReference type="InterPro" id="IPR051170">
    <property type="entry name" value="Neural/epithelial_adhesion"/>
</dbReference>
<evidence type="ECO:0000256" key="4">
    <source>
        <dbReference type="ARBA" id="ARBA00022737"/>
    </source>
</evidence>
<keyword evidence="2" id="KW-1003">Cell membrane</keyword>
<keyword evidence="8" id="KW-0393">Immunoglobulin domain</keyword>
<dbReference type="GO" id="GO:0005886">
    <property type="term" value="C:plasma membrane"/>
    <property type="evidence" value="ECO:0007669"/>
    <property type="project" value="UniProtKB-SubCell"/>
</dbReference>
<protein>
    <submittedName>
        <fullName evidence="11">Hemicentin2like [Nasonia vitripennis]</fullName>
    </submittedName>
</protein>
<dbReference type="Pfam" id="PF07686">
    <property type="entry name" value="V-set"/>
    <property type="match status" value="1"/>
</dbReference>
<evidence type="ECO:0000256" key="9">
    <source>
        <dbReference type="SAM" id="MobiDB-lite"/>
    </source>
</evidence>
<feature type="domain" description="Ig-like" evidence="10">
    <location>
        <begin position="239"/>
        <end position="336"/>
    </location>
</feature>
<dbReference type="InterPro" id="IPR003598">
    <property type="entry name" value="Ig_sub2"/>
</dbReference>
<dbReference type="FunFam" id="2.60.40.10:FF:000328">
    <property type="entry name" value="CLUMA_CG000981, isoform A"/>
    <property type="match status" value="1"/>
</dbReference>
<accession>A0A0K2U4T5</accession>
<dbReference type="PANTHER" id="PTHR12231:SF253">
    <property type="entry name" value="DPR-INTERACTING PROTEIN ETA, ISOFORM B-RELATED"/>
    <property type="match status" value="1"/>
</dbReference>
<evidence type="ECO:0000256" key="3">
    <source>
        <dbReference type="ARBA" id="ARBA00022729"/>
    </source>
</evidence>
<dbReference type="EMBL" id="HACA01015953">
    <property type="protein sequence ID" value="CDW33314.1"/>
    <property type="molecule type" value="Transcribed_RNA"/>
</dbReference>
<keyword evidence="4" id="KW-0677">Repeat</keyword>
<evidence type="ECO:0000256" key="5">
    <source>
        <dbReference type="ARBA" id="ARBA00023136"/>
    </source>
</evidence>
<dbReference type="InterPro" id="IPR003599">
    <property type="entry name" value="Ig_sub"/>
</dbReference>
<organism evidence="11">
    <name type="scientific">Lepeophtheirus salmonis</name>
    <name type="common">Salmon louse</name>
    <name type="synonym">Caligus salmonis</name>
    <dbReference type="NCBI Taxonomy" id="72036"/>
    <lineage>
        <taxon>Eukaryota</taxon>
        <taxon>Metazoa</taxon>
        <taxon>Ecdysozoa</taxon>
        <taxon>Arthropoda</taxon>
        <taxon>Crustacea</taxon>
        <taxon>Multicrustacea</taxon>
        <taxon>Hexanauplia</taxon>
        <taxon>Copepoda</taxon>
        <taxon>Siphonostomatoida</taxon>
        <taxon>Caligidae</taxon>
        <taxon>Lepeophtheirus</taxon>
    </lineage>
</organism>
<name>A0A0K2U4T5_LEPSM</name>
<feature type="region of interest" description="Disordered" evidence="9">
    <location>
        <begin position="350"/>
        <end position="394"/>
    </location>
</feature>
<feature type="domain" description="Ig-like" evidence="10">
    <location>
        <begin position="144"/>
        <end position="235"/>
    </location>
</feature>
<evidence type="ECO:0000256" key="1">
    <source>
        <dbReference type="ARBA" id="ARBA00004236"/>
    </source>
</evidence>
<dbReference type="InterPro" id="IPR036179">
    <property type="entry name" value="Ig-like_dom_sf"/>
</dbReference>
<keyword evidence="7" id="KW-0325">Glycoprotein</keyword>
<dbReference type="FunFam" id="2.60.40.10:FF:000376">
    <property type="entry name" value="CLUMA_CG000981, isoform A"/>
    <property type="match status" value="1"/>
</dbReference>
<dbReference type="InterPro" id="IPR013783">
    <property type="entry name" value="Ig-like_fold"/>
</dbReference>
<feature type="domain" description="Ig-like" evidence="10">
    <location>
        <begin position="42"/>
        <end position="127"/>
    </location>
</feature>
<evidence type="ECO:0000256" key="8">
    <source>
        <dbReference type="ARBA" id="ARBA00023319"/>
    </source>
</evidence>
<keyword evidence="3" id="KW-0732">Signal</keyword>
<dbReference type="Pfam" id="PF13927">
    <property type="entry name" value="Ig_3"/>
    <property type="match status" value="2"/>
</dbReference>
<keyword evidence="6" id="KW-1015">Disulfide bond</keyword>
<dbReference type="PROSITE" id="PS50835">
    <property type="entry name" value="IG_LIKE"/>
    <property type="match status" value="3"/>
</dbReference>
<reference evidence="11" key="1">
    <citation type="submission" date="2014-05" db="EMBL/GenBank/DDBJ databases">
        <authorList>
            <person name="Chronopoulou M."/>
        </authorList>
    </citation>
    <scope>NUCLEOTIDE SEQUENCE</scope>
    <source>
        <tissue evidence="11">Whole organism</tissue>
    </source>
</reference>
<feature type="compositionally biased region" description="Basic residues" evidence="9">
    <location>
        <begin position="361"/>
        <end position="380"/>
    </location>
</feature>
<dbReference type="Gene3D" id="2.60.40.10">
    <property type="entry name" value="Immunoglobulins"/>
    <property type="match status" value="3"/>
</dbReference>
<dbReference type="SMART" id="SM00408">
    <property type="entry name" value="IGc2"/>
    <property type="match status" value="3"/>
</dbReference>
<dbReference type="SUPFAM" id="SSF48726">
    <property type="entry name" value="Immunoglobulin"/>
    <property type="match status" value="3"/>
</dbReference>
<feature type="non-terminal residue" evidence="11">
    <location>
        <position position="1"/>
    </location>
</feature>
<evidence type="ECO:0000256" key="7">
    <source>
        <dbReference type="ARBA" id="ARBA00023180"/>
    </source>
</evidence>
<dbReference type="PANTHER" id="PTHR12231">
    <property type="entry name" value="CTX-RELATED TYPE I TRANSMEMBRANE PROTEIN"/>
    <property type="match status" value="1"/>
</dbReference>
<dbReference type="AlphaFoldDB" id="A0A0K2U4T5"/>
<evidence type="ECO:0000256" key="2">
    <source>
        <dbReference type="ARBA" id="ARBA00022475"/>
    </source>
</evidence>
<proteinExistence type="predicted"/>
<dbReference type="GO" id="GO:0043005">
    <property type="term" value="C:neuron projection"/>
    <property type="evidence" value="ECO:0007669"/>
    <property type="project" value="TreeGrafter"/>
</dbReference>
<dbReference type="InterPro" id="IPR007110">
    <property type="entry name" value="Ig-like_dom"/>
</dbReference>
<evidence type="ECO:0000259" key="10">
    <source>
        <dbReference type="PROSITE" id="PS50835"/>
    </source>
</evidence>
<evidence type="ECO:0000256" key="6">
    <source>
        <dbReference type="ARBA" id="ARBA00023157"/>
    </source>
</evidence>
<evidence type="ECO:0000313" key="11">
    <source>
        <dbReference type="EMBL" id="CDW33314.1"/>
    </source>
</evidence>
<keyword evidence="5" id="KW-0472">Membrane</keyword>
<dbReference type="SMART" id="SM00409">
    <property type="entry name" value="IG"/>
    <property type="match status" value="3"/>
</dbReference>
<dbReference type="InterPro" id="IPR013106">
    <property type="entry name" value="Ig_V-set"/>
</dbReference>
<dbReference type="OrthoDB" id="10012075at2759"/>